<evidence type="ECO:0000256" key="2">
    <source>
        <dbReference type="SAM" id="SignalP"/>
    </source>
</evidence>
<reference evidence="7 8" key="1">
    <citation type="submission" date="2019-07" db="EMBL/GenBank/DDBJ databases">
        <title>Genomes of Cafeteria roenbergensis.</title>
        <authorList>
            <person name="Fischer M.G."/>
            <person name="Hackl T."/>
            <person name="Roman M."/>
        </authorList>
    </citation>
    <scope>NUCLEOTIDE SEQUENCE [LARGE SCALE GENOMIC DNA]</scope>
    <source>
        <strain evidence="4 8">BVI</strain>
        <strain evidence="5 9">Cflag</strain>
        <strain evidence="6 7">E4-10P</strain>
    </source>
</reference>
<dbReference type="EMBL" id="VLTN01000018">
    <property type="protein sequence ID" value="KAA0152895.1"/>
    <property type="molecule type" value="Genomic_DNA"/>
</dbReference>
<protein>
    <recommendedName>
        <fullName evidence="3">BAP29/BAP31 transmembrane domain-containing protein</fullName>
    </recommendedName>
</protein>
<comment type="caution">
    <text evidence="5">The sequence shown here is derived from an EMBL/GenBank/DDBJ whole genome shotgun (WGS) entry which is preliminary data.</text>
</comment>
<dbReference type="InterPro" id="IPR040463">
    <property type="entry name" value="BAP29/BAP31_N"/>
</dbReference>
<gene>
    <name evidence="6" type="ORF">FNF27_00128</name>
    <name evidence="4" type="ORF">FNF29_03419</name>
    <name evidence="5" type="ORF">FNF31_02478</name>
</gene>
<feature type="transmembrane region" description="Helical" evidence="1">
    <location>
        <begin position="109"/>
        <end position="129"/>
    </location>
</feature>
<name>A0A5A8DFZ7_CAFRO</name>
<evidence type="ECO:0000313" key="5">
    <source>
        <dbReference type="EMBL" id="KAA0164242.1"/>
    </source>
</evidence>
<organism evidence="5 9">
    <name type="scientific">Cafeteria roenbergensis</name>
    <name type="common">Marine flagellate</name>
    <dbReference type="NCBI Taxonomy" id="33653"/>
    <lineage>
        <taxon>Eukaryota</taxon>
        <taxon>Sar</taxon>
        <taxon>Stramenopiles</taxon>
        <taxon>Bigyra</taxon>
        <taxon>Opalozoa</taxon>
        <taxon>Bicosoecida</taxon>
        <taxon>Cafeteriaceae</taxon>
        <taxon>Cafeteria</taxon>
    </lineage>
</organism>
<dbReference type="Proteomes" id="UP000323011">
    <property type="component" value="Unassembled WGS sequence"/>
</dbReference>
<feature type="chain" id="PRO_5033844684" description="BAP29/BAP31 transmembrane domain-containing protein" evidence="2">
    <location>
        <begin position="19"/>
        <end position="156"/>
    </location>
</feature>
<proteinExistence type="predicted"/>
<evidence type="ECO:0000313" key="4">
    <source>
        <dbReference type="EMBL" id="KAA0152895.1"/>
    </source>
</evidence>
<feature type="transmembrane region" description="Helical" evidence="1">
    <location>
        <begin position="6"/>
        <end position="34"/>
    </location>
</feature>
<dbReference type="Pfam" id="PF05529">
    <property type="entry name" value="Bap31"/>
    <property type="match status" value="1"/>
</dbReference>
<feature type="transmembrane region" description="Helical" evidence="1">
    <location>
        <begin position="55"/>
        <end position="75"/>
    </location>
</feature>
<keyword evidence="1" id="KW-1133">Transmembrane helix</keyword>
<dbReference type="Proteomes" id="UP000322899">
    <property type="component" value="Unassembled WGS sequence"/>
</dbReference>
<evidence type="ECO:0000313" key="7">
    <source>
        <dbReference type="Proteomes" id="UP000322899"/>
    </source>
</evidence>
<dbReference type="Proteomes" id="UP000325113">
    <property type="component" value="Unassembled WGS sequence"/>
</dbReference>
<dbReference type="EMBL" id="VLTM01000018">
    <property type="protein sequence ID" value="KAA0164242.1"/>
    <property type="molecule type" value="Genomic_DNA"/>
</dbReference>
<evidence type="ECO:0000256" key="1">
    <source>
        <dbReference type="SAM" id="Phobius"/>
    </source>
</evidence>
<evidence type="ECO:0000313" key="9">
    <source>
        <dbReference type="Proteomes" id="UP000325113"/>
    </source>
</evidence>
<keyword evidence="1" id="KW-0812">Transmembrane</keyword>
<dbReference type="AlphaFoldDB" id="A0A5A8DFZ7"/>
<sequence>MALMAWAIWLFFPPAALSILLLAIPWPHFIAVRVRALLRSTFYGAFHLQTAGIKFKLRLAHLLFIGCLIGLYFSYSSATTAAHRYHEHRDQGSGLHTLLLKKFVAERNVWIWAFATTLYLISFQLWVLFAKFVQLAEEGIIAKAGADADKARAKAE</sequence>
<evidence type="ECO:0000313" key="6">
    <source>
        <dbReference type="EMBL" id="KAA0178275.1"/>
    </source>
</evidence>
<keyword evidence="2" id="KW-0732">Signal</keyword>
<feature type="signal peptide" evidence="2">
    <location>
        <begin position="1"/>
        <end position="18"/>
    </location>
</feature>
<evidence type="ECO:0000313" key="8">
    <source>
        <dbReference type="Proteomes" id="UP000323011"/>
    </source>
</evidence>
<keyword evidence="1" id="KW-0472">Membrane</keyword>
<dbReference type="EMBL" id="VLTO01000001">
    <property type="protein sequence ID" value="KAA0178275.1"/>
    <property type="molecule type" value="Genomic_DNA"/>
</dbReference>
<dbReference type="OrthoDB" id="10365389at2759"/>
<feature type="domain" description="BAP29/BAP31 transmembrane" evidence="3">
    <location>
        <begin position="7"/>
        <end position="137"/>
    </location>
</feature>
<accession>A0A5A8DFZ7</accession>
<keyword evidence="8" id="KW-1185">Reference proteome</keyword>
<evidence type="ECO:0000259" key="3">
    <source>
        <dbReference type="Pfam" id="PF05529"/>
    </source>
</evidence>